<dbReference type="SUPFAM" id="SSF46689">
    <property type="entry name" value="Homeodomain-like"/>
    <property type="match status" value="1"/>
</dbReference>
<comment type="caution">
    <text evidence="1">The sequence shown here is derived from an EMBL/GenBank/DDBJ whole genome shotgun (WGS) entry which is preliminary data.</text>
</comment>
<protein>
    <submittedName>
        <fullName evidence="1">DUF433 domain-containing protein</fullName>
    </submittedName>
</protein>
<organism evidence="1 2">
    <name type="scientific">Leptothoe spongobia TAU-MAC 1115</name>
    <dbReference type="NCBI Taxonomy" id="1967444"/>
    <lineage>
        <taxon>Bacteria</taxon>
        <taxon>Bacillati</taxon>
        <taxon>Cyanobacteriota</taxon>
        <taxon>Cyanophyceae</taxon>
        <taxon>Nodosilineales</taxon>
        <taxon>Cymatolegaceae</taxon>
        <taxon>Leptothoe</taxon>
        <taxon>Leptothoe spongobia</taxon>
    </lineage>
</organism>
<dbReference type="Gene3D" id="1.10.10.10">
    <property type="entry name" value="Winged helix-like DNA-binding domain superfamily/Winged helix DNA-binding domain"/>
    <property type="match status" value="1"/>
</dbReference>
<reference evidence="1" key="2">
    <citation type="journal article" date="2021" name="Mar. Drugs">
        <title>Genome Reduction and Secondary Metabolism of the Marine Sponge-Associated Cyanobacterium Leptothoe.</title>
        <authorList>
            <person name="Konstantinou D."/>
            <person name="Popin R.V."/>
            <person name="Fewer D.P."/>
            <person name="Sivonen K."/>
            <person name="Gkelis S."/>
        </authorList>
    </citation>
    <scope>NUCLEOTIDE SEQUENCE</scope>
    <source>
        <strain evidence="1">TAU-MAC 1115</strain>
    </source>
</reference>
<dbReference type="PANTHER" id="PTHR34849">
    <property type="entry name" value="SSL5025 PROTEIN"/>
    <property type="match status" value="1"/>
</dbReference>
<keyword evidence="2" id="KW-1185">Reference proteome</keyword>
<dbReference type="Proteomes" id="UP000717364">
    <property type="component" value="Unassembled WGS sequence"/>
</dbReference>
<dbReference type="InterPro" id="IPR009057">
    <property type="entry name" value="Homeodomain-like_sf"/>
</dbReference>
<name>A0A947DJ53_9CYAN</name>
<dbReference type="EMBL" id="JADOES010000075">
    <property type="protein sequence ID" value="MBT9318031.1"/>
    <property type="molecule type" value="Genomic_DNA"/>
</dbReference>
<dbReference type="PANTHER" id="PTHR34849:SF3">
    <property type="entry name" value="SSR2962 PROTEIN"/>
    <property type="match status" value="1"/>
</dbReference>
<sequence>MPPLLAERITVNPKQCGGRPCIRGMRIRVSDVLDLFAAGLSSKEILDEMPDLESDDLKAALLYASRKLNHPVLVA</sequence>
<dbReference type="Pfam" id="PF04255">
    <property type="entry name" value="DUF433"/>
    <property type="match status" value="1"/>
</dbReference>
<accession>A0A947DJ53</accession>
<proteinExistence type="predicted"/>
<dbReference type="AlphaFoldDB" id="A0A947DJ53"/>
<evidence type="ECO:0000313" key="1">
    <source>
        <dbReference type="EMBL" id="MBT9318031.1"/>
    </source>
</evidence>
<gene>
    <name evidence="1" type="ORF">IXB50_21700</name>
</gene>
<evidence type="ECO:0000313" key="2">
    <source>
        <dbReference type="Proteomes" id="UP000717364"/>
    </source>
</evidence>
<dbReference type="RefSeq" id="WP_006518922.1">
    <property type="nucleotide sequence ID" value="NZ_JADOES010000075.1"/>
</dbReference>
<dbReference type="InterPro" id="IPR036388">
    <property type="entry name" value="WH-like_DNA-bd_sf"/>
</dbReference>
<dbReference type="InterPro" id="IPR007367">
    <property type="entry name" value="DUF433"/>
</dbReference>
<reference evidence="1" key="1">
    <citation type="submission" date="2020-11" db="EMBL/GenBank/DDBJ databases">
        <authorList>
            <person name="Konstantinou D."/>
            <person name="Gkelis S."/>
            <person name="Popin R."/>
            <person name="Fewer D."/>
            <person name="Sivonen K."/>
        </authorList>
    </citation>
    <scope>NUCLEOTIDE SEQUENCE</scope>
    <source>
        <strain evidence="1">TAU-MAC 1115</strain>
    </source>
</reference>